<sequence length="68" mass="7047">MTNGQTKPPVSVAVTANTSGPDIDPKNPNRFTADVTGPTWLGGDDLAISAMNTPFQPMVVAPAMIIHA</sequence>
<dbReference type="EMBL" id="FNUY01000009">
    <property type="protein sequence ID" value="SEG70030.1"/>
    <property type="molecule type" value="Genomic_DNA"/>
</dbReference>
<organism evidence="2 3">
    <name type="scientific">Bosea lathyri</name>
    <dbReference type="NCBI Taxonomy" id="1036778"/>
    <lineage>
        <taxon>Bacteria</taxon>
        <taxon>Pseudomonadati</taxon>
        <taxon>Pseudomonadota</taxon>
        <taxon>Alphaproteobacteria</taxon>
        <taxon>Hyphomicrobiales</taxon>
        <taxon>Boseaceae</taxon>
        <taxon>Bosea</taxon>
    </lineage>
</organism>
<feature type="region of interest" description="Disordered" evidence="1">
    <location>
        <begin position="1"/>
        <end position="36"/>
    </location>
</feature>
<protein>
    <submittedName>
        <fullName evidence="2">Uncharacterized protein</fullName>
    </submittedName>
</protein>
<dbReference type="Proteomes" id="UP000236743">
    <property type="component" value="Unassembled WGS sequence"/>
</dbReference>
<evidence type="ECO:0000256" key="1">
    <source>
        <dbReference type="SAM" id="MobiDB-lite"/>
    </source>
</evidence>
<name>A0A1H6CAP1_9HYPH</name>
<dbReference type="AlphaFoldDB" id="A0A1H6CAP1"/>
<reference evidence="2 3" key="1">
    <citation type="submission" date="2016-10" db="EMBL/GenBank/DDBJ databases">
        <authorList>
            <person name="de Groot N.N."/>
        </authorList>
    </citation>
    <scope>NUCLEOTIDE SEQUENCE [LARGE SCALE GENOMIC DNA]</scope>
    <source>
        <strain evidence="2 3">DSM 26656</strain>
    </source>
</reference>
<gene>
    <name evidence="2" type="ORF">SAMN04488115_109201</name>
</gene>
<feature type="compositionally biased region" description="Polar residues" evidence="1">
    <location>
        <begin position="1"/>
        <end position="20"/>
    </location>
</feature>
<evidence type="ECO:0000313" key="2">
    <source>
        <dbReference type="EMBL" id="SEG70030.1"/>
    </source>
</evidence>
<evidence type="ECO:0000313" key="3">
    <source>
        <dbReference type="Proteomes" id="UP000236743"/>
    </source>
</evidence>
<keyword evidence="3" id="KW-1185">Reference proteome</keyword>
<accession>A0A1H6CAP1</accession>
<proteinExistence type="predicted"/>